<protein>
    <submittedName>
        <fullName evidence="1">Uncharacterized protein</fullName>
    </submittedName>
</protein>
<dbReference type="Proteomes" id="UP000318626">
    <property type="component" value="Chromosome"/>
</dbReference>
<proteinExistence type="predicted"/>
<name>A0A518CCB9_9BACT</name>
<accession>A0A518CCB9</accession>
<dbReference type="EMBL" id="CP036289">
    <property type="protein sequence ID" value="QDU76867.1"/>
    <property type="molecule type" value="Genomic_DNA"/>
</dbReference>
<gene>
    <name evidence="1" type="ORF">Pan97_39240</name>
</gene>
<reference evidence="2" key="1">
    <citation type="submission" date="2019-02" db="EMBL/GenBank/DDBJ databases">
        <title>Deep-cultivation of Planctomycetes and their phenomic and genomic characterization uncovers novel biology.</title>
        <authorList>
            <person name="Wiegand S."/>
            <person name="Jogler M."/>
            <person name="Boedeker C."/>
            <person name="Pinto D."/>
            <person name="Vollmers J."/>
            <person name="Rivas-Marin E."/>
            <person name="Kohn T."/>
            <person name="Peeters S.H."/>
            <person name="Heuer A."/>
            <person name="Rast P."/>
            <person name="Oberbeckmann S."/>
            <person name="Bunk B."/>
            <person name="Jeske O."/>
            <person name="Meyerdierks A."/>
            <person name="Storesund J.E."/>
            <person name="Kallscheuer N."/>
            <person name="Luecker S."/>
            <person name="Lage O.M."/>
            <person name="Pohl T."/>
            <person name="Merkel B.J."/>
            <person name="Hornburger P."/>
            <person name="Mueller R.-W."/>
            <person name="Bruemmer F."/>
            <person name="Labrenz M."/>
            <person name="Spormann A.M."/>
            <person name="Op den Camp H."/>
            <person name="Overmann J."/>
            <person name="Amann R."/>
            <person name="Jetten M.S.M."/>
            <person name="Mascher T."/>
            <person name="Medema M.H."/>
            <person name="Devos D.P."/>
            <person name="Kaster A.-K."/>
            <person name="Ovreas L."/>
            <person name="Rohde M."/>
            <person name="Galperin M.Y."/>
            <person name="Jogler C."/>
        </authorList>
    </citation>
    <scope>NUCLEOTIDE SEQUENCE [LARGE SCALE GENOMIC DNA]</scope>
    <source>
        <strain evidence="2">Pan97</strain>
    </source>
</reference>
<sequence length="136" mass="14973">MDKELLAQIDALKDAEISSLPGCGLANLHPCGGRHNQFDAELFTVDYTCSAGSSATKFVIGVRGIHSDGTGNHYREQSNALVELDLDEGMSQTGQLKVFNYFRPPGEWALQAYIMFRQDGGTFQTCAREECTFDVE</sequence>
<dbReference type="KEGG" id="bvo:Pan97_39240"/>
<keyword evidence="2" id="KW-1185">Reference proteome</keyword>
<evidence type="ECO:0000313" key="2">
    <source>
        <dbReference type="Proteomes" id="UP000318626"/>
    </source>
</evidence>
<evidence type="ECO:0000313" key="1">
    <source>
        <dbReference type="EMBL" id="QDU76867.1"/>
    </source>
</evidence>
<organism evidence="1 2">
    <name type="scientific">Bremerella volcania</name>
    <dbReference type="NCBI Taxonomy" id="2527984"/>
    <lineage>
        <taxon>Bacteria</taxon>
        <taxon>Pseudomonadati</taxon>
        <taxon>Planctomycetota</taxon>
        <taxon>Planctomycetia</taxon>
        <taxon>Pirellulales</taxon>
        <taxon>Pirellulaceae</taxon>
        <taxon>Bremerella</taxon>
    </lineage>
</organism>
<dbReference type="RefSeq" id="WP_144975318.1">
    <property type="nucleotide sequence ID" value="NZ_CP036289.1"/>
</dbReference>
<dbReference type="AlphaFoldDB" id="A0A518CCB9"/>